<evidence type="ECO:0008006" key="4">
    <source>
        <dbReference type="Google" id="ProtNLM"/>
    </source>
</evidence>
<sequence>MVNRKRTAILWISVSLLKIATNFVSLGTIKNYPPPCLDTRDELNDPAAANSKFGFCGQHTIAAIASSTNDDPSDRGKTRHRRWMHKRNITTVVSGNLLPYTAASHPHI</sequence>
<gene>
    <name evidence="2" type="ORF">AVEN_152593_1</name>
</gene>
<dbReference type="EMBL" id="BGPR01001103">
    <property type="protein sequence ID" value="GBM45559.1"/>
    <property type="molecule type" value="Genomic_DNA"/>
</dbReference>
<feature type="chain" id="PRO_5021499495" description="Secreted protein" evidence="1">
    <location>
        <begin position="23"/>
        <end position="108"/>
    </location>
</feature>
<evidence type="ECO:0000313" key="2">
    <source>
        <dbReference type="EMBL" id="GBM45559.1"/>
    </source>
</evidence>
<keyword evidence="1" id="KW-0732">Signal</keyword>
<accession>A0A4Y2FYQ4</accession>
<organism evidence="2 3">
    <name type="scientific">Araneus ventricosus</name>
    <name type="common">Orbweaver spider</name>
    <name type="synonym">Epeira ventricosa</name>
    <dbReference type="NCBI Taxonomy" id="182803"/>
    <lineage>
        <taxon>Eukaryota</taxon>
        <taxon>Metazoa</taxon>
        <taxon>Ecdysozoa</taxon>
        <taxon>Arthropoda</taxon>
        <taxon>Chelicerata</taxon>
        <taxon>Arachnida</taxon>
        <taxon>Araneae</taxon>
        <taxon>Araneomorphae</taxon>
        <taxon>Entelegynae</taxon>
        <taxon>Araneoidea</taxon>
        <taxon>Araneidae</taxon>
        <taxon>Araneus</taxon>
    </lineage>
</organism>
<reference evidence="2 3" key="1">
    <citation type="journal article" date="2019" name="Sci. Rep.">
        <title>Orb-weaving spider Araneus ventricosus genome elucidates the spidroin gene catalogue.</title>
        <authorList>
            <person name="Kono N."/>
            <person name="Nakamura H."/>
            <person name="Ohtoshi R."/>
            <person name="Moran D.A.P."/>
            <person name="Shinohara A."/>
            <person name="Yoshida Y."/>
            <person name="Fujiwara M."/>
            <person name="Mori M."/>
            <person name="Tomita M."/>
            <person name="Arakawa K."/>
        </authorList>
    </citation>
    <scope>NUCLEOTIDE SEQUENCE [LARGE SCALE GENOMIC DNA]</scope>
</reference>
<evidence type="ECO:0000256" key="1">
    <source>
        <dbReference type="SAM" id="SignalP"/>
    </source>
</evidence>
<keyword evidence="3" id="KW-1185">Reference proteome</keyword>
<name>A0A4Y2FYQ4_ARAVE</name>
<evidence type="ECO:0000313" key="3">
    <source>
        <dbReference type="Proteomes" id="UP000499080"/>
    </source>
</evidence>
<dbReference type="Proteomes" id="UP000499080">
    <property type="component" value="Unassembled WGS sequence"/>
</dbReference>
<protein>
    <recommendedName>
        <fullName evidence="4">Secreted protein</fullName>
    </recommendedName>
</protein>
<proteinExistence type="predicted"/>
<feature type="signal peptide" evidence="1">
    <location>
        <begin position="1"/>
        <end position="22"/>
    </location>
</feature>
<comment type="caution">
    <text evidence="2">The sequence shown here is derived from an EMBL/GenBank/DDBJ whole genome shotgun (WGS) entry which is preliminary data.</text>
</comment>
<dbReference type="AlphaFoldDB" id="A0A4Y2FYQ4"/>